<proteinExistence type="predicted"/>
<feature type="transmembrane region" description="Helical" evidence="1">
    <location>
        <begin position="146"/>
        <end position="164"/>
    </location>
</feature>
<keyword evidence="1" id="KW-0812">Transmembrane</keyword>
<dbReference type="RefSeq" id="WP_250857810.1">
    <property type="nucleotide sequence ID" value="NZ_JAGSOJ010000001.1"/>
</dbReference>
<name>A0A9J6NYG9_9CLOT</name>
<evidence type="ECO:0000313" key="3">
    <source>
        <dbReference type="Proteomes" id="UP001056429"/>
    </source>
</evidence>
<protein>
    <submittedName>
        <fullName evidence="2">Uncharacterized protein</fullName>
    </submittedName>
</protein>
<dbReference type="AlphaFoldDB" id="A0A9J6NYG9"/>
<sequence>MYCPKCERQYTDGSLRCKECNQKLIVKLPMKKVKKNKLRVDNHPVRGEKKKRDAIEEMLFKIIFLNKHSNIYFFGFLISLFLIYFTVMVVAYENMDLKDALLVIDICKKVICILVLTLVLIVFGYGLEDWKYYKKLRMKNKICADIIKGILILCIVTAEINILSKPVLDFIYKDNYISQGTVTGISEGWRGHITIFVDHEGYSYIKRLKSVEIGDTYTFTYSKRSHLILGIK</sequence>
<keyword evidence="1" id="KW-1133">Transmembrane helix</keyword>
<evidence type="ECO:0000256" key="1">
    <source>
        <dbReference type="SAM" id="Phobius"/>
    </source>
</evidence>
<feature type="transmembrane region" description="Helical" evidence="1">
    <location>
        <begin position="103"/>
        <end position="125"/>
    </location>
</feature>
<feature type="transmembrane region" description="Helical" evidence="1">
    <location>
        <begin position="71"/>
        <end position="91"/>
    </location>
</feature>
<gene>
    <name evidence="2" type="ORF">KDK92_04265</name>
</gene>
<reference evidence="2" key="1">
    <citation type="journal article" date="2021" name="mSystems">
        <title>Bacteria and Archaea Synergistically Convert Glycine Betaine to Biogenic Methane in the Formosa Cold Seep of the South China Sea.</title>
        <authorList>
            <person name="Li L."/>
            <person name="Zhang W."/>
            <person name="Zhang S."/>
            <person name="Song L."/>
            <person name="Sun Q."/>
            <person name="Zhang H."/>
            <person name="Xiang H."/>
            <person name="Dong X."/>
        </authorList>
    </citation>
    <scope>NUCLEOTIDE SEQUENCE</scope>
    <source>
        <strain evidence="2">ZWT</strain>
    </source>
</reference>
<keyword evidence="1" id="KW-0472">Membrane</keyword>
<accession>A0A9J6NYG9</accession>
<organism evidence="2 3">
    <name type="scientific">Oceanirhabdus seepicola</name>
    <dbReference type="NCBI Taxonomy" id="2828781"/>
    <lineage>
        <taxon>Bacteria</taxon>
        <taxon>Bacillati</taxon>
        <taxon>Bacillota</taxon>
        <taxon>Clostridia</taxon>
        <taxon>Eubacteriales</taxon>
        <taxon>Clostridiaceae</taxon>
        <taxon>Oceanirhabdus</taxon>
    </lineage>
</organism>
<evidence type="ECO:0000313" key="2">
    <source>
        <dbReference type="EMBL" id="MCM1988945.1"/>
    </source>
</evidence>
<reference evidence="2" key="2">
    <citation type="submission" date="2021-04" db="EMBL/GenBank/DDBJ databases">
        <authorList>
            <person name="Dong X."/>
        </authorList>
    </citation>
    <scope>NUCLEOTIDE SEQUENCE</scope>
    <source>
        <strain evidence="2">ZWT</strain>
    </source>
</reference>
<keyword evidence="3" id="KW-1185">Reference proteome</keyword>
<comment type="caution">
    <text evidence="2">The sequence shown here is derived from an EMBL/GenBank/DDBJ whole genome shotgun (WGS) entry which is preliminary data.</text>
</comment>
<dbReference type="Proteomes" id="UP001056429">
    <property type="component" value="Unassembled WGS sequence"/>
</dbReference>
<dbReference type="EMBL" id="JAGSOJ010000001">
    <property type="protein sequence ID" value="MCM1988945.1"/>
    <property type="molecule type" value="Genomic_DNA"/>
</dbReference>